<proteinExistence type="inferred from homology"/>
<evidence type="ECO:0000256" key="6">
    <source>
        <dbReference type="ARBA" id="ARBA00023242"/>
    </source>
</evidence>
<dbReference type="Gene3D" id="3.40.50.300">
    <property type="entry name" value="P-loop containing nucleotide triphosphate hydrolases"/>
    <property type="match status" value="1"/>
</dbReference>
<evidence type="ECO:0000256" key="5">
    <source>
        <dbReference type="ARBA" id="ARBA00022840"/>
    </source>
</evidence>
<comment type="caution">
    <text evidence="10">The sequence shown here is derived from an EMBL/GenBank/DDBJ whole genome shotgun (WGS) entry which is preliminary data.</text>
</comment>
<keyword evidence="4" id="KW-0547">Nucleotide-binding</keyword>
<sequence length="488" mass="54841">MTLLNAQLKCAPQHEILLHKNTTWLDMGLNQLPEELLLTIFEQFPCRDASIRQLGALLSPVLPSPSTIVGYGPHATGKSSITRSYLEAQKIQHAIIQCRECVTGRHLLERMVAAVHEAVQTEHPRATDTYTARCENISSLAVHLQQLLEKRDKFVLVLDGVDKQRDAPPTLLPALARIGDMIPGLTVVLLLQHPPPRFLHQTGIPHILFPAYSRNQSLHILSQTPPDIFLEPPPDEMDYDDETHAEDKRWLWPRFCAAVWDSLAQNAARDLLSFRQVCHKLWRPFVAPIIKGDFGTRDFSRLMVAQRKLFQDESILLDSILPPQQNQQPSTAPTKPESHDLPYYAKWLLLAAYLSSFNPARMDALYFMKASEKRRRKKGGGTAARPSNRPGQTRKIPRHLLAASAFTLDRLLSILHAILPHDFRAGLDLYTQIATLTSLRLLVRSGGIGSSDPLEAGAKWRVGGAVSWEYAQGLAREMDFALLDYVAE</sequence>
<dbReference type="Pfam" id="PF21639">
    <property type="entry name" value="ORC5_lid"/>
    <property type="match status" value="1"/>
</dbReference>
<keyword evidence="6" id="KW-0539">Nucleus</keyword>
<dbReference type="InterPro" id="IPR047088">
    <property type="entry name" value="ORC5_C"/>
</dbReference>
<evidence type="ECO:0000313" key="10">
    <source>
        <dbReference type="EMBL" id="RMZ25308.1"/>
    </source>
</evidence>
<dbReference type="EMBL" id="QWIT01000363">
    <property type="protein sequence ID" value="RMZ25308.1"/>
    <property type="molecule type" value="Genomic_DNA"/>
</dbReference>
<dbReference type="SUPFAM" id="SSF52540">
    <property type="entry name" value="P-loop containing nucleoside triphosphate hydrolases"/>
    <property type="match status" value="1"/>
</dbReference>
<dbReference type="InterPro" id="IPR041664">
    <property type="entry name" value="AAA_16"/>
</dbReference>
<evidence type="ECO:0008006" key="12">
    <source>
        <dbReference type="Google" id="ProtNLM"/>
    </source>
</evidence>
<dbReference type="InterPro" id="IPR048866">
    <property type="entry name" value="ORC5_lid"/>
</dbReference>
<dbReference type="Pfam" id="PF13191">
    <property type="entry name" value="AAA_16"/>
    <property type="match status" value="1"/>
</dbReference>
<evidence type="ECO:0000259" key="8">
    <source>
        <dbReference type="Pfam" id="PF14630"/>
    </source>
</evidence>
<dbReference type="GO" id="GO:0003688">
    <property type="term" value="F:DNA replication origin binding"/>
    <property type="evidence" value="ECO:0007669"/>
    <property type="project" value="TreeGrafter"/>
</dbReference>
<dbReference type="Proteomes" id="UP000281677">
    <property type="component" value="Unassembled WGS sequence"/>
</dbReference>
<comment type="subcellular location">
    <subcellularLocation>
        <location evidence="1">Nucleus</location>
    </subcellularLocation>
</comment>
<protein>
    <recommendedName>
        <fullName evidence="12">Orc1-like AAA ATPase domain-containing protein</fullName>
    </recommendedName>
</protein>
<dbReference type="InterPro" id="IPR020796">
    <property type="entry name" value="ORC5"/>
</dbReference>
<feature type="domain" description="Origin recognition complex subunit 5 C-terminal" evidence="8">
    <location>
        <begin position="341"/>
        <end position="485"/>
    </location>
</feature>
<feature type="domain" description="ORC5 lid" evidence="9">
    <location>
        <begin position="252"/>
        <end position="311"/>
    </location>
</feature>
<dbReference type="PANTHER" id="PTHR12705">
    <property type="entry name" value="ORIGIN RECOGNITION COMPLEX SUBUNIT 5"/>
    <property type="match status" value="1"/>
</dbReference>
<gene>
    <name evidence="10" type="ORF">D0859_10641</name>
</gene>
<dbReference type="Gene3D" id="1.10.8.60">
    <property type="match status" value="1"/>
</dbReference>
<comment type="similarity">
    <text evidence="2">Belongs to the ORC5 family.</text>
</comment>
<keyword evidence="5" id="KW-0067">ATP-binding</keyword>
<evidence type="ECO:0000256" key="3">
    <source>
        <dbReference type="ARBA" id="ARBA00022705"/>
    </source>
</evidence>
<dbReference type="AlphaFoldDB" id="A0A3M7IIT6"/>
<dbReference type="OrthoDB" id="365981at2759"/>
<dbReference type="Pfam" id="PF14630">
    <property type="entry name" value="ORC5_C"/>
    <property type="match status" value="1"/>
</dbReference>
<dbReference type="InterPro" id="IPR027417">
    <property type="entry name" value="P-loop_NTPase"/>
</dbReference>
<dbReference type="GO" id="GO:0005664">
    <property type="term" value="C:nuclear origin of replication recognition complex"/>
    <property type="evidence" value="ECO:0007669"/>
    <property type="project" value="TreeGrafter"/>
</dbReference>
<dbReference type="PANTHER" id="PTHR12705:SF0">
    <property type="entry name" value="ORIGIN RECOGNITION COMPLEX SUBUNIT 5"/>
    <property type="match status" value="1"/>
</dbReference>
<evidence type="ECO:0000313" key="11">
    <source>
        <dbReference type="Proteomes" id="UP000281677"/>
    </source>
</evidence>
<organism evidence="10 11">
    <name type="scientific">Hortaea werneckii</name>
    <name type="common">Black yeast</name>
    <name type="synonym">Cladosporium werneckii</name>
    <dbReference type="NCBI Taxonomy" id="91943"/>
    <lineage>
        <taxon>Eukaryota</taxon>
        <taxon>Fungi</taxon>
        <taxon>Dikarya</taxon>
        <taxon>Ascomycota</taxon>
        <taxon>Pezizomycotina</taxon>
        <taxon>Dothideomycetes</taxon>
        <taxon>Dothideomycetidae</taxon>
        <taxon>Mycosphaerellales</taxon>
        <taxon>Teratosphaeriaceae</taxon>
        <taxon>Hortaea</taxon>
    </lineage>
</organism>
<dbReference type="GO" id="GO:0006270">
    <property type="term" value="P:DNA replication initiation"/>
    <property type="evidence" value="ECO:0007669"/>
    <property type="project" value="TreeGrafter"/>
</dbReference>
<reference evidence="10 11" key="1">
    <citation type="journal article" date="2018" name="BMC Genomics">
        <title>Genomic evidence for intraspecific hybridization in a clonal and extremely halotolerant yeast.</title>
        <authorList>
            <person name="Gostincar C."/>
            <person name="Stajich J.E."/>
            <person name="Zupancic J."/>
            <person name="Zalar P."/>
            <person name="Gunde-Cimerman N."/>
        </authorList>
    </citation>
    <scope>NUCLEOTIDE SEQUENCE [LARGE SCALE GENOMIC DNA]</scope>
    <source>
        <strain evidence="10 11">EXF-120</strain>
    </source>
</reference>
<evidence type="ECO:0000256" key="1">
    <source>
        <dbReference type="ARBA" id="ARBA00004123"/>
    </source>
</evidence>
<name>A0A3M7IIT6_HORWE</name>
<feature type="domain" description="Orc1-like AAA ATPase" evidence="7">
    <location>
        <begin position="43"/>
        <end position="187"/>
    </location>
</feature>
<keyword evidence="3" id="KW-0235">DNA replication</keyword>
<dbReference type="VEuPathDB" id="FungiDB:BTJ68_12850"/>
<evidence type="ECO:0000259" key="7">
    <source>
        <dbReference type="Pfam" id="PF13191"/>
    </source>
</evidence>
<evidence type="ECO:0000256" key="4">
    <source>
        <dbReference type="ARBA" id="ARBA00022741"/>
    </source>
</evidence>
<evidence type="ECO:0000256" key="2">
    <source>
        <dbReference type="ARBA" id="ARBA00006269"/>
    </source>
</evidence>
<evidence type="ECO:0000259" key="9">
    <source>
        <dbReference type="Pfam" id="PF21639"/>
    </source>
</evidence>
<accession>A0A3M7IIT6</accession>